<evidence type="ECO:0000256" key="7">
    <source>
        <dbReference type="SAM" id="Coils"/>
    </source>
</evidence>
<feature type="coiled-coil region" evidence="7">
    <location>
        <begin position="371"/>
        <end position="415"/>
    </location>
</feature>
<feature type="transmembrane region" description="Helical" evidence="9">
    <location>
        <begin position="917"/>
        <end position="938"/>
    </location>
</feature>
<evidence type="ECO:0000259" key="12">
    <source>
        <dbReference type="Pfam" id="PF12795"/>
    </source>
</evidence>
<keyword evidence="6 9" id="KW-0472">Membrane</keyword>
<dbReference type="InterPro" id="IPR023408">
    <property type="entry name" value="MscS_beta-dom_sf"/>
</dbReference>
<dbReference type="InterPro" id="IPR049278">
    <property type="entry name" value="MS_channel_C"/>
</dbReference>
<dbReference type="EMBL" id="AFWT01000005">
    <property type="protein sequence ID" value="EGV32905.1"/>
    <property type="molecule type" value="Genomic_DNA"/>
</dbReference>
<keyword evidence="7" id="KW-0175">Coiled coil</keyword>
<feature type="transmembrane region" description="Helical" evidence="9">
    <location>
        <begin position="563"/>
        <end position="585"/>
    </location>
</feature>
<feature type="transmembrane region" description="Helical" evidence="9">
    <location>
        <begin position="754"/>
        <end position="774"/>
    </location>
</feature>
<comment type="caution">
    <text evidence="14">The sequence shown here is derived from an EMBL/GenBank/DDBJ whole genome shotgun (WGS) entry which is preliminary data.</text>
</comment>
<keyword evidence="4 9" id="KW-0812">Transmembrane</keyword>
<dbReference type="Pfam" id="PF12794">
    <property type="entry name" value="MscS_TM"/>
    <property type="match status" value="1"/>
</dbReference>
<feature type="compositionally biased region" description="Basic and acidic residues" evidence="8">
    <location>
        <begin position="284"/>
        <end position="296"/>
    </location>
</feature>
<dbReference type="Gene3D" id="2.30.30.60">
    <property type="match status" value="1"/>
</dbReference>
<evidence type="ECO:0000256" key="8">
    <source>
        <dbReference type="SAM" id="MobiDB-lite"/>
    </source>
</evidence>
<evidence type="ECO:0000259" key="10">
    <source>
        <dbReference type="Pfam" id="PF00924"/>
    </source>
</evidence>
<dbReference type="Gene3D" id="3.30.70.100">
    <property type="match status" value="1"/>
</dbReference>
<dbReference type="Pfam" id="PF12795">
    <property type="entry name" value="MscS_porin"/>
    <property type="match status" value="1"/>
</dbReference>
<protein>
    <submittedName>
        <fullName evidence="14">MscS Mechanosensitive ion channel</fullName>
    </submittedName>
</protein>
<evidence type="ECO:0000256" key="5">
    <source>
        <dbReference type="ARBA" id="ARBA00022989"/>
    </source>
</evidence>
<dbReference type="InterPro" id="IPR011014">
    <property type="entry name" value="MscS_channel_TM-2"/>
</dbReference>
<dbReference type="Gene3D" id="1.10.287.1260">
    <property type="match status" value="1"/>
</dbReference>
<evidence type="ECO:0000259" key="11">
    <source>
        <dbReference type="Pfam" id="PF12794"/>
    </source>
</evidence>
<feature type="region of interest" description="Disordered" evidence="8">
    <location>
        <begin position="276"/>
        <end position="296"/>
    </location>
</feature>
<dbReference type="InterPro" id="IPR006685">
    <property type="entry name" value="MscS_channel_2nd"/>
</dbReference>
<dbReference type="AlphaFoldDB" id="G2DYB3"/>
<keyword evidence="3" id="KW-1003">Cell membrane</keyword>
<dbReference type="PANTHER" id="PTHR30347:SF1">
    <property type="entry name" value="MECHANOSENSITIVE CHANNEL MSCK"/>
    <property type="match status" value="1"/>
</dbReference>
<dbReference type="Proteomes" id="UP000004200">
    <property type="component" value="Unassembled WGS sequence"/>
</dbReference>
<evidence type="ECO:0000256" key="1">
    <source>
        <dbReference type="ARBA" id="ARBA00004651"/>
    </source>
</evidence>
<dbReference type="PATRIC" id="fig|765913.3.peg.1050"/>
<keyword evidence="15" id="KW-1185">Reference proteome</keyword>
<dbReference type="OrthoDB" id="9799209at2"/>
<accession>G2DYB3</accession>
<evidence type="ECO:0000259" key="13">
    <source>
        <dbReference type="Pfam" id="PF21082"/>
    </source>
</evidence>
<dbReference type="InterPro" id="IPR010920">
    <property type="entry name" value="LSM_dom_sf"/>
</dbReference>
<evidence type="ECO:0000256" key="9">
    <source>
        <dbReference type="SAM" id="Phobius"/>
    </source>
</evidence>
<evidence type="ECO:0000313" key="15">
    <source>
        <dbReference type="Proteomes" id="UP000004200"/>
    </source>
</evidence>
<feature type="transmembrane region" description="Helical" evidence="9">
    <location>
        <begin position="676"/>
        <end position="696"/>
    </location>
</feature>
<dbReference type="SUPFAM" id="SSF82689">
    <property type="entry name" value="Mechanosensitive channel protein MscS (YggB), C-terminal domain"/>
    <property type="match status" value="1"/>
</dbReference>
<keyword evidence="5 9" id="KW-1133">Transmembrane helix</keyword>
<dbReference type="InterPro" id="IPR052702">
    <property type="entry name" value="MscS-like_channel"/>
</dbReference>
<comment type="subcellular location">
    <subcellularLocation>
        <location evidence="1">Cell membrane</location>
        <topology evidence="1">Multi-pass membrane protein</topology>
    </subcellularLocation>
</comment>
<dbReference type="InterPro" id="IPR025692">
    <property type="entry name" value="MscS_IM_dom1"/>
</dbReference>
<sequence>MLESITMPQPRNARGWRSLAWLALIAIALTPLSGRGQTPSDNNNAAISAIPLPSSEQLSAKLAELDATSGMDESLKGSLTENYRRTQSNLEDAASFNTKAAEFARSLKTAPKATDNALAELKRLKPDQSSEKNHLPEGLSADAISQRQNKLLADIALQETRASAFDKLVDSNADRPTAARQRLIEVKQALDDVEDALKQPVVDGESPDLAQARRWTLESQRKSLWSEGKMLEQELLSQPVREALYKARRDLAVQKLSDLKNTQRQLDALQSKQRQAEAEAAQRASERAQREAEGKHPLVRKITQENADISDSLTKLTNALDGFNAKLSDVETERKRIEEDFQGAKQRLDAVGLSKALGQVLLDRRNQLPDLRQYEENIEARADEIAEATLRQIRYREEERQLRDLDHYIHELTARDHAARQPPVRAQLTEALNQRKHLIDQALAIEEDYIRQLGEINYASEQVILVAAKYDDFLAERLLWVRSAPTVGLDTLVNLPSATAWLFSTEGWTEIARALTERNRNAILFWLGVAVAALLFSRISRLKRSIRALAEPLRRIRTDRIRFTLQAIGLSLLAALPLPLLFWLLGDQLLSSVASTPFSRAFGMAFTEVAPGLYCLLAFRMLCITGGVADRHFRWSSENLKRIRRHFDWFTILSIPVALVAVSVSNHDDPLATNSLGRIALITDMIAFTVFYALLLSPEQGILKSLLAEHPQGWINRLRYLWRPIIVGSPLALAGLALMGYVYTAAILFRSLVYQTWLALALIVLHQSIVRWLILTRRRLALQAALERQAARRAQSETERPESALASEVQTFEEPEPNLAALDEQTRRLINASIFFGAGIGLWLTWSDVLPAFTLFEQIELWHYTGVVDGTERLIPVTAANVGLAMMIAFVATIAAKNLPALLEIVLLQNSAVSAGARYAITTLSSYVITVGAFLLGFSTLGLSWSQVQWLVAALSVGIGFGLQEIVANFISGLIILFERPVRVGDIVTIGDTTGVVTNIRIRATTIRNWDKQELLVPNKEFITGRLLNWSLTDPQNRITIPVGVAYGCDTKQALSILSEIAQQHEQVLDDPAPLISFEEFGDNALTLYMRCYLNSLDGRIGVITDLHQAIYDRFNAEGIGIAFPQRDVHLSASNPLEIRLQRAARRETPEAATMAPPLKP</sequence>
<dbReference type="eggNOG" id="COG3264">
    <property type="taxonomic scope" value="Bacteria"/>
</dbReference>
<feature type="domain" description="Mechanosensitive ion channel MscS C-terminal" evidence="13">
    <location>
        <begin position="1039"/>
        <end position="1122"/>
    </location>
</feature>
<dbReference type="InterPro" id="IPR024393">
    <property type="entry name" value="MscS_porin"/>
</dbReference>
<feature type="domain" description="Mechanosensitive ion channel MscS" evidence="10">
    <location>
        <begin position="966"/>
        <end position="1031"/>
    </location>
</feature>
<reference evidence="14 15" key="1">
    <citation type="submission" date="2011-06" db="EMBL/GenBank/DDBJ databases">
        <title>The draft genome of Thiorhodococcus drewsii AZ1.</title>
        <authorList>
            <consortium name="US DOE Joint Genome Institute (JGI-PGF)"/>
            <person name="Lucas S."/>
            <person name="Han J."/>
            <person name="Lapidus A."/>
            <person name="Cheng J.-F."/>
            <person name="Goodwin L."/>
            <person name="Pitluck S."/>
            <person name="Peters L."/>
            <person name="Land M.L."/>
            <person name="Hauser L."/>
            <person name="Vogl K."/>
            <person name="Liu Z."/>
            <person name="Imhoff J."/>
            <person name="Thiel V."/>
            <person name="Frigaard N.-U."/>
            <person name="Bryant D.A."/>
            <person name="Woyke T.J."/>
        </authorList>
    </citation>
    <scope>NUCLEOTIDE SEQUENCE [LARGE SCALE GENOMIC DNA]</scope>
    <source>
        <strain evidence="14 15">AZ1</strain>
    </source>
</reference>
<dbReference type="GO" id="GO:0008381">
    <property type="term" value="F:mechanosensitive monoatomic ion channel activity"/>
    <property type="evidence" value="ECO:0007669"/>
    <property type="project" value="UniProtKB-ARBA"/>
</dbReference>
<name>G2DYB3_9GAMM</name>
<dbReference type="SUPFAM" id="SSF82861">
    <property type="entry name" value="Mechanosensitive channel protein MscS (YggB), transmembrane region"/>
    <property type="match status" value="1"/>
</dbReference>
<organism evidence="14 15">
    <name type="scientific">Thiorhodococcus drewsii AZ1</name>
    <dbReference type="NCBI Taxonomy" id="765913"/>
    <lineage>
        <taxon>Bacteria</taxon>
        <taxon>Pseudomonadati</taxon>
        <taxon>Pseudomonadota</taxon>
        <taxon>Gammaproteobacteria</taxon>
        <taxon>Chromatiales</taxon>
        <taxon>Chromatiaceae</taxon>
        <taxon>Thiorhodococcus</taxon>
    </lineage>
</organism>
<gene>
    <name evidence="14" type="ORF">ThidrDRAFT_1025</name>
</gene>
<feature type="transmembrane region" description="Helical" evidence="9">
    <location>
        <begin position="725"/>
        <end position="748"/>
    </location>
</feature>
<dbReference type="InterPro" id="IPR011066">
    <property type="entry name" value="MscS_channel_C_sf"/>
</dbReference>
<evidence type="ECO:0000256" key="6">
    <source>
        <dbReference type="ARBA" id="ARBA00023136"/>
    </source>
</evidence>
<feature type="transmembrane region" description="Helical" evidence="9">
    <location>
        <begin position="523"/>
        <end position="542"/>
    </location>
</feature>
<dbReference type="GO" id="GO:0005886">
    <property type="term" value="C:plasma membrane"/>
    <property type="evidence" value="ECO:0007669"/>
    <property type="project" value="UniProtKB-SubCell"/>
</dbReference>
<feature type="transmembrane region" description="Helical" evidence="9">
    <location>
        <begin position="950"/>
        <end position="978"/>
    </location>
</feature>
<evidence type="ECO:0000256" key="2">
    <source>
        <dbReference type="ARBA" id="ARBA00008017"/>
    </source>
</evidence>
<proteinExistence type="inferred from homology"/>
<dbReference type="SUPFAM" id="SSF50182">
    <property type="entry name" value="Sm-like ribonucleoproteins"/>
    <property type="match status" value="1"/>
</dbReference>
<evidence type="ECO:0000256" key="4">
    <source>
        <dbReference type="ARBA" id="ARBA00022692"/>
    </source>
</evidence>
<dbReference type="Pfam" id="PF00924">
    <property type="entry name" value="MS_channel_2nd"/>
    <property type="match status" value="1"/>
</dbReference>
<feature type="domain" description="Mechanosensitive ion channel inner membrane" evidence="11">
    <location>
        <begin position="523"/>
        <end position="862"/>
    </location>
</feature>
<comment type="similarity">
    <text evidence="2">Belongs to the MscS (TC 1.A.23) family.</text>
</comment>
<evidence type="ECO:0000256" key="3">
    <source>
        <dbReference type="ARBA" id="ARBA00022475"/>
    </source>
</evidence>
<dbReference type="Pfam" id="PF21082">
    <property type="entry name" value="MS_channel_3rd"/>
    <property type="match status" value="1"/>
</dbReference>
<evidence type="ECO:0000313" key="14">
    <source>
        <dbReference type="EMBL" id="EGV32905.1"/>
    </source>
</evidence>
<feature type="transmembrane region" description="Helical" evidence="9">
    <location>
        <begin position="605"/>
        <end position="626"/>
    </location>
</feature>
<feature type="domain" description="Mechanosensitive ion channel MscS porin" evidence="12">
    <location>
        <begin position="61"/>
        <end position="301"/>
    </location>
</feature>
<feature type="transmembrane region" description="Helical" evidence="9">
    <location>
        <begin position="829"/>
        <end position="846"/>
    </location>
</feature>
<feature type="transmembrane region" description="Helical" evidence="9">
    <location>
        <begin position="647"/>
        <end position="664"/>
    </location>
</feature>
<dbReference type="PANTHER" id="PTHR30347">
    <property type="entry name" value="POTASSIUM CHANNEL RELATED"/>
    <property type="match status" value="1"/>
</dbReference>
<feature type="transmembrane region" description="Helical" evidence="9">
    <location>
        <begin position="874"/>
        <end position="896"/>
    </location>
</feature>
<dbReference type="eggNOG" id="COG0419">
    <property type="taxonomic scope" value="Bacteria"/>
</dbReference>
<dbReference type="STRING" id="765913.ThidrDRAFT_1025"/>